<protein>
    <recommendedName>
        <fullName evidence="3">PD-(D/E)XK nuclease superfamily protein</fullName>
    </recommendedName>
</protein>
<organism evidence="1 2">
    <name type="scientific">Clostridium gelidum</name>
    <dbReference type="NCBI Taxonomy" id="704125"/>
    <lineage>
        <taxon>Bacteria</taxon>
        <taxon>Bacillati</taxon>
        <taxon>Bacillota</taxon>
        <taxon>Clostridia</taxon>
        <taxon>Eubacteriales</taxon>
        <taxon>Clostridiaceae</taxon>
        <taxon>Clostridium</taxon>
    </lineage>
</organism>
<dbReference type="EMBL" id="AP024849">
    <property type="protein sequence ID" value="BCZ44267.1"/>
    <property type="molecule type" value="Genomic_DNA"/>
</dbReference>
<dbReference type="InterPro" id="IPR026350">
    <property type="entry name" value="GxxExxY"/>
</dbReference>
<accession>A0ABN6IV99</accession>
<gene>
    <name evidence="1" type="ORF">psyc5s11_03340</name>
</gene>
<name>A0ABN6IV99_9CLOT</name>
<dbReference type="Proteomes" id="UP000824633">
    <property type="component" value="Chromosome"/>
</dbReference>
<proteinExistence type="predicted"/>
<evidence type="ECO:0008006" key="3">
    <source>
        <dbReference type="Google" id="ProtNLM"/>
    </source>
</evidence>
<reference evidence="2" key="1">
    <citation type="submission" date="2021-07" db="EMBL/GenBank/DDBJ databases">
        <title>Complete genome sequencing of a Clostridium isolate.</title>
        <authorList>
            <person name="Ueki A."/>
            <person name="Tonouchi A."/>
        </authorList>
    </citation>
    <scope>NUCLEOTIDE SEQUENCE [LARGE SCALE GENOMIC DNA]</scope>
    <source>
        <strain evidence="2">C5S11</strain>
    </source>
</reference>
<evidence type="ECO:0000313" key="1">
    <source>
        <dbReference type="EMBL" id="BCZ44267.1"/>
    </source>
</evidence>
<evidence type="ECO:0000313" key="2">
    <source>
        <dbReference type="Proteomes" id="UP000824633"/>
    </source>
</evidence>
<dbReference type="Pfam" id="PF13366">
    <property type="entry name" value="PDDEXK_3"/>
    <property type="match status" value="1"/>
</dbReference>
<keyword evidence="2" id="KW-1185">Reference proteome</keyword>
<sequence>MKEQYSSKDEEFIEHHGRLLFLAFIKPIINGTGFDFKEVQISEEKRLDLVITYNNFKYIIEMKIWRGPKYHEEGINQLCDYLNINGLEDGYLLVFNFNKNKEYKEEKLEINNKKIIAVYV</sequence>